<dbReference type="PANTHER" id="PTHR46732">
    <property type="entry name" value="ATP-DEPENDENT PROTEASE LA (LON) DOMAIN PROTEIN"/>
    <property type="match status" value="1"/>
</dbReference>
<dbReference type="Gene3D" id="2.30.130.40">
    <property type="entry name" value="LON domain-like"/>
    <property type="match status" value="1"/>
</dbReference>
<evidence type="ECO:0000313" key="3">
    <source>
        <dbReference type="EMBL" id="AVG23535.1"/>
    </source>
</evidence>
<protein>
    <submittedName>
        <fullName evidence="3">DNA-binding ATP-dependent protease La</fullName>
        <ecNumber evidence="3">3.4.21.53</ecNumber>
    </submittedName>
</protein>
<reference evidence="3 4" key="1">
    <citation type="submission" date="2018-02" db="EMBL/GenBank/DDBJ databases">
        <title>Complete genome of the streamlined marine actinobacterium Pontimonas salivibrio CL-TW6 adapted to coastal planktonic lifestype.</title>
        <authorList>
            <person name="Cho B.C."/>
            <person name="Hardies S.C."/>
            <person name="Jang G.I."/>
            <person name="Hwang C.Y."/>
        </authorList>
    </citation>
    <scope>NUCLEOTIDE SEQUENCE [LARGE SCALE GENOMIC DNA]</scope>
    <source>
        <strain evidence="3 4">CL-TW6</strain>
    </source>
</reference>
<evidence type="ECO:0000313" key="4">
    <source>
        <dbReference type="Proteomes" id="UP000243077"/>
    </source>
</evidence>
<dbReference type="SMART" id="SM00464">
    <property type="entry name" value="LON"/>
    <property type="match status" value="1"/>
</dbReference>
<gene>
    <name evidence="3" type="ORF">C3B54_11545</name>
</gene>
<feature type="region of interest" description="Disordered" evidence="1">
    <location>
        <begin position="192"/>
        <end position="249"/>
    </location>
</feature>
<evidence type="ECO:0000256" key="1">
    <source>
        <dbReference type="SAM" id="MobiDB-lite"/>
    </source>
</evidence>
<dbReference type="PROSITE" id="PS51787">
    <property type="entry name" value="LON_N"/>
    <property type="match status" value="1"/>
</dbReference>
<dbReference type="SUPFAM" id="SSF88697">
    <property type="entry name" value="PUA domain-like"/>
    <property type="match status" value="1"/>
</dbReference>
<dbReference type="Pfam" id="PF02190">
    <property type="entry name" value="LON_substr_bdg"/>
    <property type="match status" value="1"/>
</dbReference>
<dbReference type="InterPro" id="IPR046336">
    <property type="entry name" value="Lon_prtase_N_sf"/>
</dbReference>
<dbReference type="GO" id="GO:0004252">
    <property type="term" value="F:serine-type endopeptidase activity"/>
    <property type="evidence" value="ECO:0007669"/>
    <property type="project" value="UniProtKB-EC"/>
</dbReference>
<dbReference type="RefSeq" id="WP_104913133.1">
    <property type="nucleotide sequence ID" value="NZ_CP026923.1"/>
</dbReference>
<dbReference type="InterPro" id="IPR003111">
    <property type="entry name" value="Lon_prtase_N"/>
</dbReference>
<keyword evidence="3" id="KW-0238">DNA-binding</keyword>
<accession>A0A2L2BPE3</accession>
<proteinExistence type="predicted"/>
<sequence>MPTLPMFPLGTVLLPAMPFALRVFEPRYLKMVGELLETDYPEFGIVLIERGAEVGGGEQRFGVGTVARITEIEAPEGHLVVTGHGTRRFEVTRWLDDDPFPRAEVEFLDGLDEPIGLALRLDPLEQEVRDTLALAHDYDLGEWPVDTPVADEPVSRLWQLAGIAPLSTIDQFVLLRSENTEELFTRVMEMTRETRQGLSHPEAQGQSEDQGQPEDQGTLRDDASGEGDPQSGNEQSGDEPGQSPSGDSS</sequence>
<dbReference type="GO" id="GO:0006508">
    <property type="term" value="P:proteolysis"/>
    <property type="evidence" value="ECO:0007669"/>
    <property type="project" value="UniProtKB-KW"/>
</dbReference>
<dbReference type="Proteomes" id="UP000243077">
    <property type="component" value="Chromosome"/>
</dbReference>
<keyword evidence="3" id="KW-0645">Protease</keyword>
<feature type="domain" description="Lon N-terminal" evidence="2">
    <location>
        <begin position="1"/>
        <end position="195"/>
    </location>
</feature>
<keyword evidence="3" id="KW-0378">Hydrolase</keyword>
<dbReference type="AlphaFoldDB" id="A0A2L2BPE3"/>
<dbReference type="PANTHER" id="PTHR46732:SF8">
    <property type="entry name" value="ATP-DEPENDENT PROTEASE LA (LON) DOMAIN PROTEIN"/>
    <property type="match status" value="1"/>
</dbReference>
<organism evidence="3 4">
    <name type="scientific">Pontimonas salivibrio</name>
    <dbReference type="NCBI Taxonomy" id="1159327"/>
    <lineage>
        <taxon>Bacteria</taxon>
        <taxon>Bacillati</taxon>
        <taxon>Actinomycetota</taxon>
        <taxon>Actinomycetes</taxon>
        <taxon>Micrococcales</taxon>
        <taxon>Microbacteriaceae</taxon>
        <taxon>Pontimonas</taxon>
    </lineage>
</organism>
<evidence type="ECO:0000259" key="2">
    <source>
        <dbReference type="PROSITE" id="PS51787"/>
    </source>
</evidence>
<dbReference type="GO" id="GO:0003677">
    <property type="term" value="F:DNA binding"/>
    <property type="evidence" value="ECO:0007669"/>
    <property type="project" value="UniProtKB-KW"/>
</dbReference>
<dbReference type="OrthoDB" id="25394at2"/>
<name>A0A2L2BPE3_9MICO</name>
<feature type="compositionally biased region" description="Polar residues" evidence="1">
    <location>
        <begin position="204"/>
        <end position="215"/>
    </location>
</feature>
<dbReference type="InterPro" id="IPR015947">
    <property type="entry name" value="PUA-like_sf"/>
</dbReference>
<keyword evidence="4" id="KW-1185">Reference proteome</keyword>
<dbReference type="EMBL" id="CP026923">
    <property type="protein sequence ID" value="AVG23535.1"/>
    <property type="molecule type" value="Genomic_DNA"/>
</dbReference>
<dbReference type="EC" id="3.4.21.53" evidence="3"/>
<dbReference type="KEGG" id="psai:C3B54_11545"/>